<evidence type="ECO:0000259" key="4">
    <source>
        <dbReference type="PROSITE" id="PS51118"/>
    </source>
</evidence>
<dbReference type="SUPFAM" id="SSF46785">
    <property type="entry name" value="Winged helix' DNA-binding domain"/>
    <property type="match status" value="1"/>
</dbReference>
<dbReference type="PANTHER" id="PTHR33204">
    <property type="entry name" value="TRANSCRIPTIONAL REGULATOR, MARR FAMILY"/>
    <property type="match status" value="1"/>
</dbReference>
<dbReference type="RefSeq" id="WP_072811002.1">
    <property type="nucleotide sequence ID" value="NZ_JAHWLX010000051.1"/>
</dbReference>
<dbReference type="InterPro" id="IPR036388">
    <property type="entry name" value="WH-like_DNA-bd_sf"/>
</dbReference>
<dbReference type="PANTHER" id="PTHR33204:SF18">
    <property type="entry name" value="TRANSCRIPTIONAL REGULATORY PROTEIN"/>
    <property type="match status" value="1"/>
</dbReference>
<dbReference type="PROSITE" id="PS51118">
    <property type="entry name" value="HTH_HXLR"/>
    <property type="match status" value="1"/>
</dbReference>
<keyword evidence="2" id="KW-0238">DNA-binding</keyword>
<keyword evidence="1" id="KW-0805">Transcription regulation</keyword>
<proteinExistence type="predicted"/>
<evidence type="ECO:0000256" key="1">
    <source>
        <dbReference type="ARBA" id="ARBA00023015"/>
    </source>
</evidence>
<accession>A0ABU3WQ70</accession>
<feature type="domain" description="HTH hxlR-type" evidence="4">
    <location>
        <begin position="10"/>
        <end position="108"/>
    </location>
</feature>
<comment type="caution">
    <text evidence="5">The sequence shown here is derived from an EMBL/GenBank/DDBJ whole genome shotgun (WGS) entry which is preliminary data.</text>
</comment>
<dbReference type="InterPro" id="IPR002577">
    <property type="entry name" value="HTH_HxlR"/>
</dbReference>
<evidence type="ECO:0000313" key="5">
    <source>
        <dbReference type="EMBL" id="MDV2475897.1"/>
    </source>
</evidence>
<dbReference type="Proteomes" id="UP001275440">
    <property type="component" value="Unassembled WGS sequence"/>
</dbReference>
<dbReference type="Gene3D" id="1.10.10.10">
    <property type="entry name" value="Winged helix-like DNA-binding domain superfamily/Winged helix DNA-binding domain"/>
    <property type="match status" value="1"/>
</dbReference>
<evidence type="ECO:0000256" key="2">
    <source>
        <dbReference type="ARBA" id="ARBA00023125"/>
    </source>
</evidence>
<dbReference type="EMBL" id="WBMO01000001">
    <property type="protein sequence ID" value="MDV2475897.1"/>
    <property type="molecule type" value="Genomic_DNA"/>
</dbReference>
<dbReference type="Pfam" id="PF01638">
    <property type="entry name" value="HxlR"/>
    <property type="match status" value="1"/>
</dbReference>
<name>A0ABU3WQ70_9NOCA</name>
<evidence type="ECO:0000313" key="6">
    <source>
        <dbReference type="Proteomes" id="UP001275440"/>
    </source>
</evidence>
<organism evidence="5 6">
    <name type="scientific">Rhodococcus zopfii</name>
    <dbReference type="NCBI Taxonomy" id="43772"/>
    <lineage>
        <taxon>Bacteria</taxon>
        <taxon>Bacillati</taxon>
        <taxon>Actinomycetota</taxon>
        <taxon>Actinomycetes</taxon>
        <taxon>Mycobacteriales</taxon>
        <taxon>Nocardiaceae</taxon>
        <taxon>Rhodococcus</taxon>
    </lineage>
</organism>
<keyword evidence="3" id="KW-0804">Transcription</keyword>
<protein>
    <submittedName>
        <fullName evidence="5">Helix-turn-helix transcriptional regulator</fullName>
    </submittedName>
</protein>
<keyword evidence="6" id="KW-1185">Reference proteome</keyword>
<evidence type="ECO:0000256" key="3">
    <source>
        <dbReference type="ARBA" id="ARBA00023163"/>
    </source>
</evidence>
<sequence>MTRRSYGHYCTVGKALDSVGDRWSLLVVRELCGGPRRYSDLFADLPGISTDMLAARLRDLESDGIVERRRIGPRAGASVYELTESGRRLRPVLDALSAWGTDRLDGRADTDAVRAHWLAFPLGRAIAAHLALDPPTVRTVNIRIGTEPAFHIVVTTAGITHRDGDAPSPDAELRVDLSTAVELARGTADIGPLLERRAAGTELEHDA</sequence>
<reference evidence="5 6" key="1">
    <citation type="submission" date="2019-10" db="EMBL/GenBank/DDBJ databases">
        <title>Draft Genome Assembly of Rhodococcus zopfii DSM44189.</title>
        <authorList>
            <person name="Sutton J.M."/>
            <person name="Akob D.M."/>
            <person name="Bushman T.J."/>
        </authorList>
    </citation>
    <scope>NUCLEOTIDE SEQUENCE [LARGE SCALE GENOMIC DNA]</scope>
    <source>
        <strain evidence="5 6">DSM 44189</strain>
    </source>
</reference>
<gene>
    <name evidence="5" type="ORF">F8M49_12015</name>
</gene>
<dbReference type="InterPro" id="IPR036390">
    <property type="entry name" value="WH_DNA-bd_sf"/>
</dbReference>